<evidence type="ECO:0000313" key="11">
    <source>
        <dbReference type="EMBL" id="ABZ83402.1"/>
    </source>
</evidence>
<dbReference type="GO" id="GO:0015419">
    <property type="term" value="F:ABC-type sulfate transporter activity"/>
    <property type="evidence" value="ECO:0007669"/>
    <property type="project" value="InterPro"/>
</dbReference>
<evidence type="ECO:0000256" key="3">
    <source>
        <dbReference type="ARBA" id="ARBA00022448"/>
    </source>
</evidence>
<evidence type="ECO:0000256" key="6">
    <source>
        <dbReference type="ARBA" id="ARBA00023032"/>
    </source>
</evidence>
<dbReference type="InterPro" id="IPR005667">
    <property type="entry name" value="Sulph_transpt2"/>
</dbReference>
<sequence length="274" mass="29624">MGSRRGKAPLSRWIIVAFIYGWIGILLIAPVGALLSEAFAGGAAPFLREILRPEAFHALQVSAGITMAVVLINGIFGVMLAFVLTRHHFPGRKLINNMVDLPFAVSPVIAGLMLVLVYGPNQLLGTFFGLWGVKVIFAIPGMIAATLFVTLPLMTRQLAPLLETLGTQQEEAAYTLGANRWQTFWRITLPSIRWGLFYGAVMTAARALGEFGAVLVVSGNLIHETQSATLYIYQAAADFNLQGAYAVAVVLAAMAIALLVVMEWLKGRIGLTIR</sequence>
<dbReference type="KEGG" id="hmo:HM1_1172"/>
<dbReference type="PANTHER" id="PTHR30406:SF1">
    <property type="entry name" value="SULFATE TRANSPORT SYSTEM PERMEASE PROTEIN CYSW"/>
    <property type="match status" value="1"/>
</dbReference>
<feature type="domain" description="ABC transmembrane type-1" evidence="10">
    <location>
        <begin position="59"/>
        <end position="262"/>
    </location>
</feature>
<protein>
    <submittedName>
        <fullName evidence="11">Sulfate abc transporter, permease protein cysw</fullName>
    </submittedName>
</protein>
<evidence type="ECO:0000256" key="4">
    <source>
        <dbReference type="ARBA" id="ARBA00022692"/>
    </source>
</evidence>
<dbReference type="Pfam" id="PF00528">
    <property type="entry name" value="BPD_transp_1"/>
    <property type="match status" value="1"/>
</dbReference>
<dbReference type="Gene3D" id="1.10.3720.10">
    <property type="entry name" value="MetI-like"/>
    <property type="match status" value="1"/>
</dbReference>
<dbReference type="InterPro" id="IPR035906">
    <property type="entry name" value="MetI-like_sf"/>
</dbReference>
<evidence type="ECO:0000256" key="8">
    <source>
        <dbReference type="ARBA" id="ARBA00025323"/>
    </source>
</evidence>
<feature type="transmembrane region" description="Helical" evidence="9">
    <location>
        <begin position="243"/>
        <end position="265"/>
    </location>
</feature>
<evidence type="ECO:0000256" key="5">
    <source>
        <dbReference type="ARBA" id="ARBA00022989"/>
    </source>
</evidence>
<evidence type="ECO:0000256" key="7">
    <source>
        <dbReference type="ARBA" id="ARBA00023136"/>
    </source>
</evidence>
<keyword evidence="6" id="KW-0764">Sulfate transport</keyword>
<evidence type="ECO:0000256" key="1">
    <source>
        <dbReference type="ARBA" id="ARBA00004141"/>
    </source>
</evidence>
<evidence type="ECO:0000256" key="2">
    <source>
        <dbReference type="ARBA" id="ARBA00011779"/>
    </source>
</evidence>
<keyword evidence="3" id="KW-0813">Transport</keyword>
<dbReference type="InterPro" id="IPR000515">
    <property type="entry name" value="MetI-like"/>
</dbReference>
<dbReference type="eggNOG" id="COG4208">
    <property type="taxonomic scope" value="Bacteria"/>
</dbReference>
<feature type="transmembrane region" description="Helical" evidence="9">
    <location>
        <begin position="97"/>
        <end position="119"/>
    </location>
</feature>
<evidence type="ECO:0000259" key="10">
    <source>
        <dbReference type="PROSITE" id="PS50928"/>
    </source>
</evidence>
<accession>B0THG4</accession>
<comment type="function">
    <text evidence="8">Part of the ABC transporter complex CysAWTP (TC 3.A.1.6.1) involved in sulfate/thiosulfate import. Probably responsible for the translocation of the substrate across the membrane.</text>
</comment>
<feature type="transmembrane region" description="Helical" evidence="9">
    <location>
        <begin position="131"/>
        <end position="153"/>
    </location>
</feature>
<dbReference type="HOGENOM" id="CLU_016047_14_0_9"/>
<dbReference type="CDD" id="cd06261">
    <property type="entry name" value="TM_PBP2"/>
    <property type="match status" value="1"/>
</dbReference>
<dbReference type="PROSITE" id="PS50928">
    <property type="entry name" value="ABC_TM1"/>
    <property type="match status" value="1"/>
</dbReference>
<dbReference type="PANTHER" id="PTHR30406">
    <property type="entry name" value="SULFATE TRANSPORT SYSTEM PERMEASE PROTEIN"/>
    <property type="match status" value="1"/>
</dbReference>
<keyword evidence="5 9" id="KW-1133">Transmembrane helix</keyword>
<keyword evidence="7 9" id="KW-0472">Membrane</keyword>
<comment type="subunit">
    <text evidence="2">The complex is composed of two ATP-binding proteins (CysA), two transmembrane proteins (CysT and CysW) and a solute-binding protein (CysP).</text>
</comment>
<feature type="transmembrane region" description="Helical" evidence="9">
    <location>
        <begin position="55"/>
        <end position="85"/>
    </location>
</feature>
<organism evidence="11 12">
    <name type="scientific">Heliobacterium modesticaldum (strain ATCC 51547 / Ice1)</name>
    <dbReference type="NCBI Taxonomy" id="498761"/>
    <lineage>
        <taxon>Bacteria</taxon>
        <taxon>Bacillati</taxon>
        <taxon>Bacillota</taxon>
        <taxon>Clostridia</taxon>
        <taxon>Eubacteriales</taxon>
        <taxon>Heliobacteriaceae</taxon>
        <taxon>Heliomicrobium</taxon>
    </lineage>
</organism>
<feature type="transmembrane region" description="Helical" evidence="9">
    <location>
        <begin position="12"/>
        <end position="35"/>
    </location>
</feature>
<comment type="subcellular location">
    <subcellularLocation>
        <location evidence="1">Membrane</location>
        <topology evidence="1">Multi-pass membrane protein</topology>
    </subcellularLocation>
</comment>
<dbReference type="SUPFAM" id="SSF161098">
    <property type="entry name" value="MetI-like"/>
    <property type="match status" value="1"/>
</dbReference>
<keyword evidence="4 9" id="KW-0812">Transmembrane</keyword>
<gene>
    <name evidence="11" type="ORF">HM1_1172</name>
</gene>
<evidence type="ECO:0000256" key="9">
    <source>
        <dbReference type="SAM" id="Phobius"/>
    </source>
</evidence>
<feature type="transmembrane region" description="Helical" evidence="9">
    <location>
        <begin position="196"/>
        <end position="223"/>
    </location>
</feature>
<name>B0THG4_HELMI</name>
<dbReference type="EMBL" id="CP000930">
    <property type="protein sequence ID" value="ABZ83402.1"/>
    <property type="molecule type" value="Genomic_DNA"/>
</dbReference>
<dbReference type="NCBIfam" id="TIGR00969">
    <property type="entry name" value="3a0106s02"/>
    <property type="match status" value="1"/>
</dbReference>
<proteinExistence type="predicted"/>
<reference evidence="11 12" key="1">
    <citation type="journal article" date="2008" name="J. Bacteriol.">
        <title>The genome of Heliobacterium modesticaldum, a phototrophic representative of the Firmicutes containing the simplest photosynthetic apparatus.</title>
        <authorList>
            <person name="Sattley W.M."/>
            <person name="Madigan M.T."/>
            <person name="Swingley W.D."/>
            <person name="Cheung P.C."/>
            <person name="Clocksin K.M."/>
            <person name="Conrad A.L."/>
            <person name="Dejesa L.C."/>
            <person name="Honchak B.M."/>
            <person name="Jung D.O."/>
            <person name="Karbach L.E."/>
            <person name="Kurdoglu A."/>
            <person name="Lahiri S."/>
            <person name="Mastrian S.D."/>
            <person name="Page L.E."/>
            <person name="Taylor H.L."/>
            <person name="Wang Z.T."/>
            <person name="Raymond J."/>
            <person name="Chen M."/>
            <person name="Blankenship R.E."/>
            <person name="Touchman J.W."/>
        </authorList>
    </citation>
    <scope>NUCLEOTIDE SEQUENCE [LARGE SCALE GENOMIC DNA]</scope>
    <source>
        <strain evidence="12">ATCC 51547 / Ice1</strain>
    </source>
</reference>
<dbReference type="AlphaFoldDB" id="B0THG4"/>
<evidence type="ECO:0000313" key="12">
    <source>
        <dbReference type="Proteomes" id="UP000008550"/>
    </source>
</evidence>
<dbReference type="Proteomes" id="UP000008550">
    <property type="component" value="Chromosome"/>
</dbReference>
<dbReference type="GO" id="GO:0005886">
    <property type="term" value="C:plasma membrane"/>
    <property type="evidence" value="ECO:0007669"/>
    <property type="project" value="TreeGrafter"/>
</dbReference>
<keyword evidence="12" id="KW-1185">Reference proteome</keyword>
<dbReference type="STRING" id="498761.HM1_1172"/>